<name>A0AAD2GTR4_9AGAR</name>
<gene>
    <name evidence="1" type="ORF">MYCIT1_LOCUS2136</name>
</gene>
<keyword evidence="2" id="KW-1185">Reference proteome</keyword>
<evidence type="ECO:0000313" key="1">
    <source>
        <dbReference type="EMBL" id="CAK5262995.1"/>
    </source>
</evidence>
<proteinExistence type="predicted"/>
<evidence type="ECO:0008006" key="3">
    <source>
        <dbReference type="Google" id="ProtNLM"/>
    </source>
</evidence>
<accession>A0AAD2GTR4</accession>
<evidence type="ECO:0000313" key="2">
    <source>
        <dbReference type="Proteomes" id="UP001295794"/>
    </source>
</evidence>
<reference evidence="1" key="1">
    <citation type="submission" date="2023-11" db="EMBL/GenBank/DDBJ databases">
        <authorList>
            <person name="De Vega J J."/>
            <person name="De Vega J J."/>
        </authorList>
    </citation>
    <scope>NUCLEOTIDE SEQUENCE</scope>
</reference>
<comment type="caution">
    <text evidence="1">The sequence shown here is derived from an EMBL/GenBank/DDBJ whole genome shotgun (WGS) entry which is preliminary data.</text>
</comment>
<dbReference type="PANTHER" id="PTHR42115:SF1">
    <property type="entry name" value="BETA-SYNTHASE (BETA-THIONASE), PUTATIVE (AFU_ORTHOLOGUE AFUA_3G08420)-RELATED"/>
    <property type="match status" value="1"/>
</dbReference>
<dbReference type="Gene3D" id="3.10.580.10">
    <property type="entry name" value="CBS-domain"/>
    <property type="match status" value="1"/>
</dbReference>
<organism evidence="1 2">
    <name type="scientific">Mycena citricolor</name>
    <dbReference type="NCBI Taxonomy" id="2018698"/>
    <lineage>
        <taxon>Eukaryota</taxon>
        <taxon>Fungi</taxon>
        <taxon>Dikarya</taxon>
        <taxon>Basidiomycota</taxon>
        <taxon>Agaricomycotina</taxon>
        <taxon>Agaricomycetes</taxon>
        <taxon>Agaricomycetidae</taxon>
        <taxon>Agaricales</taxon>
        <taxon>Marasmiineae</taxon>
        <taxon>Mycenaceae</taxon>
        <taxon>Mycena</taxon>
    </lineage>
</organism>
<dbReference type="AlphaFoldDB" id="A0AAD2GTR4"/>
<dbReference type="SUPFAM" id="SSF54631">
    <property type="entry name" value="CBS-domain pair"/>
    <property type="match status" value="1"/>
</dbReference>
<dbReference type="EMBL" id="CAVNYO010000030">
    <property type="protein sequence ID" value="CAK5262995.1"/>
    <property type="molecule type" value="Genomic_DNA"/>
</dbReference>
<dbReference type="Proteomes" id="UP001295794">
    <property type="component" value="Unassembled WGS sequence"/>
</dbReference>
<protein>
    <recommendedName>
        <fullName evidence="3">CBS domain-containing protein</fullName>
    </recommendedName>
</protein>
<sequence length="163" mass="18265">MMPYTRKLHGNPESLNLIMATTTVLQPTPSIIAESSGAQKYRGLLLSETISRAIAQAYERDFSHIPVLDRLRKPLGYIEVATLKSKWEAGQADASDTVLNYMTKFKRTAAQPYTVITPYTPLSELEEFLGRNIFAIVTDPGRKFVVALATLHDLETFVSRRGF</sequence>
<dbReference type="InterPro" id="IPR046342">
    <property type="entry name" value="CBS_dom_sf"/>
</dbReference>
<dbReference type="PANTHER" id="PTHR42115">
    <property type="entry name" value="BETA-SYNTHASE (BETA-THIONASE), PUTATIVE (AFU_ORTHOLOGUE AFUA_3G08420)-RELATED"/>
    <property type="match status" value="1"/>
</dbReference>